<name>A0A0A8YGH0_ARUDO</name>
<protein>
    <submittedName>
        <fullName evidence="1">Uncharacterized protein</fullName>
    </submittedName>
</protein>
<dbReference type="AlphaFoldDB" id="A0A0A8YGH0"/>
<reference evidence="1" key="2">
    <citation type="journal article" date="2015" name="Data Brief">
        <title>Shoot transcriptome of the giant reed, Arundo donax.</title>
        <authorList>
            <person name="Barrero R.A."/>
            <person name="Guerrero F.D."/>
            <person name="Moolhuijzen P."/>
            <person name="Goolsby J.A."/>
            <person name="Tidwell J."/>
            <person name="Bellgard S.E."/>
            <person name="Bellgard M.I."/>
        </authorList>
    </citation>
    <scope>NUCLEOTIDE SEQUENCE</scope>
    <source>
        <tissue evidence="1">Shoot tissue taken approximately 20 cm above the soil surface</tissue>
    </source>
</reference>
<accession>A0A0A8YGH0</accession>
<proteinExistence type="predicted"/>
<sequence>MVHHLLSHKPFQTVMIFLAKMNDQTTQIFQQHLPFGFQDQDAHCSPFGGHVKSLQKFYWHFQKQQSNFLHLPCQKNQLFLHDHWSMTGYCSAIGSNYCFSPLSQ</sequence>
<dbReference type="EMBL" id="GBRH01272977">
    <property type="protein sequence ID" value="JAD24918.1"/>
    <property type="molecule type" value="Transcribed_RNA"/>
</dbReference>
<evidence type="ECO:0000313" key="1">
    <source>
        <dbReference type="EMBL" id="JAD24918.1"/>
    </source>
</evidence>
<reference evidence="1" key="1">
    <citation type="submission" date="2014-09" db="EMBL/GenBank/DDBJ databases">
        <authorList>
            <person name="Magalhaes I.L.F."/>
            <person name="Oliveira U."/>
            <person name="Santos F.R."/>
            <person name="Vidigal T.H.D.A."/>
            <person name="Brescovit A.D."/>
            <person name="Santos A.J."/>
        </authorList>
    </citation>
    <scope>NUCLEOTIDE SEQUENCE</scope>
    <source>
        <tissue evidence="1">Shoot tissue taken approximately 20 cm above the soil surface</tissue>
    </source>
</reference>
<organism evidence="1">
    <name type="scientific">Arundo donax</name>
    <name type="common">Giant reed</name>
    <name type="synonym">Donax arundinaceus</name>
    <dbReference type="NCBI Taxonomy" id="35708"/>
    <lineage>
        <taxon>Eukaryota</taxon>
        <taxon>Viridiplantae</taxon>
        <taxon>Streptophyta</taxon>
        <taxon>Embryophyta</taxon>
        <taxon>Tracheophyta</taxon>
        <taxon>Spermatophyta</taxon>
        <taxon>Magnoliopsida</taxon>
        <taxon>Liliopsida</taxon>
        <taxon>Poales</taxon>
        <taxon>Poaceae</taxon>
        <taxon>PACMAD clade</taxon>
        <taxon>Arundinoideae</taxon>
        <taxon>Arundineae</taxon>
        <taxon>Arundo</taxon>
    </lineage>
</organism>